<name>X1FZK8_9ZZZZ</name>
<dbReference type="InterPro" id="IPR018383">
    <property type="entry name" value="UPF0324_pro"/>
</dbReference>
<protein>
    <submittedName>
        <fullName evidence="7">Uncharacterized protein</fullName>
    </submittedName>
</protein>
<evidence type="ECO:0000256" key="2">
    <source>
        <dbReference type="ARBA" id="ARBA00022475"/>
    </source>
</evidence>
<keyword evidence="4 6" id="KW-1133">Transmembrane helix</keyword>
<dbReference type="GO" id="GO:0005886">
    <property type="term" value="C:plasma membrane"/>
    <property type="evidence" value="ECO:0007669"/>
    <property type="project" value="UniProtKB-SubCell"/>
</dbReference>
<evidence type="ECO:0000256" key="6">
    <source>
        <dbReference type="SAM" id="Phobius"/>
    </source>
</evidence>
<organism evidence="7">
    <name type="scientific">marine sediment metagenome</name>
    <dbReference type="NCBI Taxonomy" id="412755"/>
    <lineage>
        <taxon>unclassified sequences</taxon>
        <taxon>metagenomes</taxon>
        <taxon>ecological metagenomes</taxon>
    </lineage>
</organism>
<feature type="transmembrane region" description="Helical" evidence="6">
    <location>
        <begin position="61"/>
        <end position="79"/>
    </location>
</feature>
<feature type="transmembrane region" description="Helical" evidence="6">
    <location>
        <begin position="91"/>
        <end position="116"/>
    </location>
</feature>
<evidence type="ECO:0000256" key="4">
    <source>
        <dbReference type="ARBA" id="ARBA00022989"/>
    </source>
</evidence>
<keyword evidence="3 6" id="KW-0812">Transmembrane</keyword>
<feature type="non-terminal residue" evidence="7">
    <location>
        <position position="1"/>
    </location>
</feature>
<dbReference type="AlphaFoldDB" id="X1FZK8"/>
<evidence type="ECO:0000313" key="7">
    <source>
        <dbReference type="EMBL" id="GAH34784.1"/>
    </source>
</evidence>
<dbReference type="EMBL" id="BARU01014613">
    <property type="protein sequence ID" value="GAH34784.1"/>
    <property type="molecule type" value="Genomic_DNA"/>
</dbReference>
<reference evidence="7" key="1">
    <citation type="journal article" date="2014" name="Front. Microbiol.">
        <title>High frequency of phylogenetically diverse reductive dehalogenase-homologous genes in deep subseafloor sedimentary metagenomes.</title>
        <authorList>
            <person name="Kawai M."/>
            <person name="Futagami T."/>
            <person name="Toyoda A."/>
            <person name="Takaki Y."/>
            <person name="Nishi S."/>
            <person name="Hori S."/>
            <person name="Arai W."/>
            <person name="Tsubouchi T."/>
            <person name="Morono Y."/>
            <person name="Uchiyama I."/>
            <person name="Ito T."/>
            <person name="Fujiyama A."/>
            <person name="Inagaki F."/>
            <person name="Takami H."/>
        </authorList>
    </citation>
    <scope>NUCLEOTIDE SEQUENCE</scope>
    <source>
        <strain evidence="7">Expedition CK06-06</strain>
    </source>
</reference>
<comment type="subcellular location">
    <subcellularLocation>
        <location evidence="1">Cell membrane</location>
        <topology evidence="1">Multi-pass membrane protein</topology>
    </subcellularLocation>
</comment>
<accession>X1FZK8</accession>
<feature type="transmembrane region" description="Helical" evidence="6">
    <location>
        <begin position="14"/>
        <end position="32"/>
    </location>
</feature>
<evidence type="ECO:0000256" key="1">
    <source>
        <dbReference type="ARBA" id="ARBA00004651"/>
    </source>
</evidence>
<proteinExistence type="predicted"/>
<dbReference type="Pfam" id="PF03601">
    <property type="entry name" value="Cons_hypoth698"/>
    <property type="match status" value="1"/>
</dbReference>
<sequence length="117" mass="12347">NKSNIKSKVNIKKLIPVFVIGFLLVSILRSIGDVGITTTNLAFGLIEGDSWDGMIKIVKDFANILFVVALGGVGLSTDFSNFKGLGIKPFIVGLFAALTTGIVSFLSVSLLGGLIIF</sequence>
<evidence type="ECO:0000256" key="3">
    <source>
        <dbReference type="ARBA" id="ARBA00022692"/>
    </source>
</evidence>
<comment type="caution">
    <text evidence="7">The sequence shown here is derived from an EMBL/GenBank/DDBJ whole genome shotgun (WGS) entry which is preliminary data.</text>
</comment>
<keyword evidence="5 6" id="KW-0472">Membrane</keyword>
<gene>
    <name evidence="7" type="ORF">S03H2_25682</name>
</gene>
<keyword evidence="2" id="KW-1003">Cell membrane</keyword>
<evidence type="ECO:0000256" key="5">
    <source>
        <dbReference type="ARBA" id="ARBA00023136"/>
    </source>
</evidence>